<keyword evidence="3" id="KW-1185">Reference proteome</keyword>
<accession>A0A8R2LUL5</accession>
<protein>
    <submittedName>
        <fullName evidence="2">Uncharacterized protein</fullName>
    </submittedName>
</protein>
<reference evidence="2" key="2">
    <citation type="submission" date="2022-06" db="UniProtKB">
        <authorList>
            <consortium name="EnsemblMetazoa"/>
        </authorList>
    </citation>
    <scope>IDENTIFICATION</scope>
    <source>
        <strain evidence="2">p50T (Dazao)</strain>
    </source>
</reference>
<evidence type="ECO:0000313" key="3">
    <source>
        <dbReference type="Proteomes" id="UP000005204"/>
    </source>
</evidence>
<reference evidence="3" key="1">
    <citation type="journal article" date="2008" name="Insect Biochem. Mol. Biol.">
        <title>The genome of a lepidopteran model insect, the silkworm Bombyx mori.</title>
        <authorList>
            <consortium name="International Silkworm Genome Consortium"/>
        </authorList>
    </citation>
    <scope>NUCLEOTIDE SEQUENCE [LARGE SCALE GENOMIC DNA]</scope>
    <source>
        <strain evidence="3">p50T</strain>
    </source>
</reference>
<sequence length="171" mass="19308">MENQTLNNEKRFINKARSHNTGPSQFVRNEPVKRKSVLLNETINSLDLAFGRLKKCRLSNGVGRASTPGSPTIRHRNDILMNSSRASTFSHGLDNISLMSMNFSHYELMRNLSQANSNSDGTFSGSNCNTATRPVDLNEKNEHLERYFRSAEIWSDRNCGSSGLFFFDAKK</sequence>
<organism evidence="2 3">
    <name type="scientific">Bombyx mori</name>
    <name type="common">Silk moth</name>
    <dbReference type="NCBI Taxonomy" id="7091"/>
    <lineage>
        <taxon>Eukaryota</taxon>
        <taxon>Metazoa</taxon>
        <taxon>Ecdysozoa</taxon>
        <taxon>Arthropoda</taxon>
        <taxon>Hexapoda</taxon>
        <taxon>Insecta</taxon>
        <taxon>Pterygota</taxon>
        <taxon>Neoptera</taxon>
        <taxon>Endopterygota</taxon>
        <taxon>Lepidoptera</taxon>
        <taxon>Glossata</taxon>
        <taxon>Ditrysia</taxon>
        <taxon>Bombycoidea</taxon>
        <taxon>Bombycidae</taxon>
        <taxon>Bombycinae</taxon>
        <taxon>Bombyx</taxon>
    </lineage>
</organism>
<feature type="region of interest" description="Disordered" evidence="1">
    <location>
        <begin position="1"/>
        <end position="29"/>
    </location>
</feature>
<dbReference type="Proteomes" id="UP000005204">
    <property type="component" value="Unassembled WGS sequence"/>
</dbReference>
<dbReference type="EnsemblMetazoa" id="XM_038010531.1">
    <property type="protein sequence ID" value="XP_037866459.1"/>
    <property type="gene ID" value="LOC119628393"/>
</dbReference>
<evidence type="ECO:0000256" key="1">
    <source>
        <dbReference type="SAM" id="MobiDB-lite"/>
    </source>
</evidence>
<evidence type="ECO:0000313" key="2">
    <source>
        <dbReference type="EnsemblMetazoa" id="XP_037866459.1"/>
    </source>
</evidence>
<dbReference type="AlphaFoldDB" id="A0A8R2LUL5"/>
<name>A0A8R2LUL5_BOMMO</name>
<proteinExistence type="predicted"/>